<evidence type="ECO:0000313" key="5">
    <source>
        <dbReference type="EMBL" id="GHF55702.1"/>
    </source>
</evidence>
<organism evidence="5 6">
    <name type="scientific">Streptomyces mashuensis</name>
    <dbReference type="NCBI Taxonomy" id="33904"/>
    <lineage>
        <taxon>Bacteria</taxon>
        <taxon>Bacillati</taxon>
        <taxon>Actinomycetota</taxon>
        <taxon>Actinomycetes</taxon>
        <taxon>Kitasatosporales</taxon>
        <taxon>Streptomycetaceae</taxon>
        <taxon>Streptomyces</taxon>
    </lineage>
</organism>
<evidence type="ECO:0000313" key="6">
    <source>
        <dbReference type="Proteomes" id="UP000638313"/>
    </source>
</evidence>
<dbReference type="PANTHER" id="PTHR33164:SF57">
    <property type="entry name" value="MARR-FAMILY TRANSCRIPTIONAL REGULATOR"/>
    <property type="match status" value="1"/>
</dbReference>
<dbReference type="InterPro" id="IPR039422">
    <property type="entry name" value="MarR/SlyA-like"/>
</dbReference>
<dbReference type="PANTHER" id="PTHR33164">
    <property type="entry name" value="TRANSCRIPTIONAL REGULATOR, MARR FAMILY"/>
    <property type="match status" value="1"/>
</dbReference>
<dbReference type="GO" id="GO:0006950">
    <property type="term" value="P:response to stress"/>
    <property type="evidence" value="ECO:0007669"/>
    <property type="project" value="TreeGrafter"/>
</dbReference>
<dbReference type="GO" id="GO:0003700">
    <property type="term" value="F:DNA-binding transcription factor activity"/>
    <property type="evidence" value="ECO:0007669"/>
    <property type="project" value="InterPro"/>
</dbReference>
<dbReference type="AlphaFoldDB" id="A0A919B6N5"/>
<dbReference type="Pfam" id="PF12802">
    <property type="entry name" value="MarR_2"/>
    <property type="match status" value="1"/>
</dbReference>
<dbReference type="InterPro" id="IPR036388">
    <property type="entry name" value="WH-like_DNA-bd_sf"/>
</dbReference>
<dbReference type="SMART" id="SM00347">
    <property type="entry name" value="HTH_MARR"/>
    <property type="match status" value="1"/>
</dbReference>
<sequence>MTDRDESLEIIQRELTAFARRARAAAARMHPQLSLVSYALLAHLEDSDGCRPSDLAEQFLLNKSTISRQVATLEDLGLVERRPDPRDQRAHILHLTAHGRGALEQVSDHRRTAFQERLGDWDADDLARFAGYLRRYNARP</sequence>
<dbReference type="PROSITE" id="PS50995">
    <property type="entry name" value="HTH_MARR_2"/>
    <property type="match status" value="1"/>
</dbReference>
<proteinExistence type="predicted"/>
<evidence type="ECO:0000256" key="1">
    <source>
        <dbReference type="ARBA" id="ARBA00023015"/>
    </source>
</evidence>
<dbReference type="Proteomes" id="UP000638313">
    <property type="component" value="Unassembled WGS sequence"/>
</dbReference>
<dbReference type="EMBL" id="BNBD01000008">
    <property type="protein sequence ID" value="GHF55702.1"/>
    <property type="molecule type" value="Genomic_DNA"/>
</dbReference>
<evidence type="ECO:0000259" key="4">
    <source>
        <dbReference type="PROSITE" id="PS50995"/>
    </source>
</evidence>
<dbReference type="PRINTS" id="PR00598">
    <property type="entry name" value="HTHMARR"/>
</dbReference>
<keyword evidence="1" id="KW-0805">Transcription regulation</keyword>
<keyword evidence="6" id="KW-1185">Reference proteome</keyword>
<protein>
    <submittedName>
        <fullName evidence="5">MarR family transcriptional regulator</fullName>
    </submittedName>
</protein>
<feature type="domain" description="HTH marR-type" evidence="4">
    <location>
        <begin position="8"/>
        <end position="138"/>
    </location>
</feature>
<dbReference type="PROSITE" id="PS01117">
    <property type="entry name" value="HTH_MARR_1"/>
    <property type="match status" value="1"/>
</dbReference>
<accession>A0A919B6N5</accession>
<dbReference type="InterPro" id="IPR011991">
    <property type="entry name" value="ArsR-like_HTH"/>
</dbReference>
<dbReference type="SUPFAM" id="SSF46785">
    <property type="entry name" value="Winged helix' DNA-binding domain"/>
    <property type="match status" value="1"/>
</dbReference>
<dbReference type="InterPro" id="IPR036390">
    <property type="entry name" value="WH_DNA-bd_sf"/>
</dbReference>
<dbReference type="CDD" id="cd00090">
    <property type="entry name" value="HTH_ARSR"/>
    <property type="match status" value="1"/>
</dbReference>
<dbReference type="GO" id="GO:0003677">
    <property type="term" value="F:DNA binding"/>
    <property type="evidence" value="ECO:0007669"/>
    <property type="project" value="UniProtKB-KW"/>
</dbReference>
<gene>
    <name evidence="5" type="ORF">GCM10010218_41560</name>
</gene>
<keyword evidence="3" id="KW-0804">Transcription</keyword>
<dbReference type="InterPro" id="IPR000835">
    <property type="entry name" value="HTH_MarR-typ"/>
</dbReference>
<reference evidence="5" key="2">
    <citation type="submission" date="2020-09" db="EMBL/GenBank/DDBJ databases">
        <authorList>
            <person name="Sun Q."/>
            <person name="Ohkuma M."/>
        </authorList>
    </citation>
    <scope>NUCLEOTIDE SEQUENCE</scope>
    <source>
        <strain evidence="5">JCM 4059</strain>
    </source>
</reference>
<name>A0A919B6N5_9ACTN</name>
<evidence type="ECO:0000256" key="3">
    <source>
        <dbReference type="ARBA" id="ARBA00023163"/>
    </source>
</evidence>
<reference evidence="5" key="1">
    <citation type="journal article" date="2014" name="Int. J. Syst. Evol. Microbiol.">
        <title>Complete genome sequence of Corynebacterium casei LMG S-19264T (=DSM 44701T), isolated from a smear-ripened cheese.</title>
        <authorList>
            <consortium name="US DOE Joint Genome Institute (JGI-PGF)"/>
            <person name="Walter F."/>
            <person name="Albersmeier A."/>
            <person name="Kalinowski J."/>
            <person name="Ruckert C."/>
        </authorList>
    </citation>
    <scope>NUCLEOTIDE SEQUENCE</scope>
    <source>
        <strain evidence="5">JCM 4059</strain>
    </source>
</reference>
<dbReference type="InterPro" id="IPR023187">
    <property type="entry name" value="Tscrpt_reg_MarR-type_CS"/>
</dbReference>
<comment type="caution">
    <text evidence="5">The sequence shown here is derived from an EMBL/GenBank/DDBJ whole genome shotgun (WGS) entry which is preliminary data.</text>
</comment>
<dbReference type="RefSeq" id="WP_229891268.1">
    <property type="nucleotide sequence ID" value="NZ_BNBD01000008.1"/>
</dbReference>
<evidence type="ECO:0000256" key="2">
    <source>
        <dbReference type="ARBA" id="ARBA00023125"/>
    </source>
</evidence>
<dbReference type="Gene3D" id="1.10.10.10">
    <property type="entry name" value="Winged helix-like DNA-binding domain superfamily/Winged helix DNA-binding domain"/>
    <property type="match status" value="1"/>
</dbReference>
<keyword evidence="2" id="KW-0238">DNA-binding</keyword>